<gene>
    <name evidence="2" type="ORF">HT585_14175</name>
</gene>
<protein>
    <submittedName>
        <fullName evidence="2">DUF1127 domain-containing protein</fullName>
    </submittedName>
</protein>
<comment type="caution">
    <text evidence="2">The sequence shown here is derived from an EMBL/GenBank/DDBJ whole genome shotgun (WGS) entry which is preliminary data.</text>
</comment>
<evidence type="ECO:0000313" key="2">
    <source>
        <dbReference type="EMBL" id="NVD40009.1"/>
    </source>
</evidence>
<proteinExistence type="predicted"/>
<dbReference type="InterPro" id="IPR009506">
    <property type="entry name" value="YjiS-like"/>
</dbReference>
<evidence type="ECO:0000313" key="3">
    <source>
        <dbReference type="Proteomes" id="UP000520198"/>
    </source>
</evidence>
<dbReference type="Pfam" id="PF06568">
    <property type="entry name" value="YjiS-like"/>
    <property type="match status" value="1"/>
</dbReference>
<dbReference type="EMBL" id="JABWDU010000003">
    <property type="protein sequence ID" value="NVD40009.1"/>
    <property type="molecule type" value="Genomic_DNA"/>
</dbReference>
<dbReference type="AlphaFoldDB" id="A0A7Y6Q6K4"/>
<accession>A0A7Y6Q6K4</accession>
<feature type="domain" description="YjiS-like" evidence="1">
    <location>
        <begin position="7"/>
        <end position="42"/>
    </location>
</feature>
<evidence type="ECO:0000259" key="1">
    <source>
        <dbReference type="Pfam" id="PF06568"/>
    </source>
</evidence>
<reference evidence="2 3" key="1">
    <citation type="submission" date="2020-06" db="EMBL/GenBank/DDBJ databases">
        <authorList>
            <person name="Grouzdev D.S."/>
        </authorList>
    </citation>
    <scope>NUCLEOTIDE SEQUENCE [LARGE SCALE GENOMIC DNA]</scope>
    <source>
        <strain evidence="2 3">HO-A22</strain>
    </source>
</reference>
<keyword evidence="3" id="KW-1185">Reference proteome</keyword>
<name>A0A7Y6Q6K4_9HYPH</name>
<dbReference type="RefSeq" id="WP_176353549.1">
    <property type="nucleotide sequence ID" value="NZ_JABWDU010000003.1"/>
</dbReference>
<sequence length="51" mass="6095">MFMNYIVSKVRAHQRYRQTALELSRYSDHQLEDVGISRAEIDAIARRQFSH</sequence>
<organism evidence="2 3">
    <name type="scientific">Ensifer oleiphilus</name>
    <dbReference type="NCBI Taxonomy" id="2742698"/>
    <lineage>
        <taxon>Bacteria</taxon>
        <taxon>Pseudomonadati</taxon>
        <taxon>Pseudomonadota</taxon>
        <taxon>Alphaproteobacteria</taxon>
        <taxon>Hyphomicrobiales</taxon>
        <taxon>Rhizobiaceae</taxon>
        <taxon>Sinorhizobium/Ensifer group</taxon>
        <taxon>Ensifer</taxon>
    </lineage>
</organism>
<dbReference type="Proteomes" id="UP000520198">
    <property type="component" value="Unassembled WGS sequence"/>
</dbReference>